<comment type="similarity">
    <text evidence="5">Belongs to the TDD superfamily. DTWD2 family.</text>
</comment>
<evidence type="ECO:0000256" key="2">
    <source>
        <dbReference type="ARBA" id="ARBA00022679"/>
    </source>
</evidence>
<dbReference type="InterPro" id="IPR039262">
    <property type="entry name" value="DTWD2/TAPT"/>
</dbReference>
<gene>
    <name evidence="8" type="ORF">RJ641_026396</name>
</gene>
<evidence type="ECO:0000256" key="6">
    <source>
        <dbReference type="ARBA" id="ARBA00048718"/>
    </source>
</evidence>
<evidence type="ECO:0000313" key="8">
    <source>
        <dbReference type="EMBL" id="KAK6945294.1"/>
    </source>
</evidence>
<keyword evidence="2" id="KW-0808">Transferase</keyword>
<keyword evidence="9" id="KW-1185">Reference proteome</keyword>
<dbReference type="PANTHER" id="PTHR21392">
    <property type="entry name" value="TRNA-URIDINE AMINOCARBOXYPROPYLTRANSFERASE 2"/>
    <property type="match status" value="1"/>
</dbReference>
<keyword evidence="3" id="KW-0949">S-adenosyl-L-methionine</keyword>
<evidence type="ECO:0000256" key="4">
    <source>
        <dbReference type="ARBA" id="ARBA00022694"/>
    </source>
</evidence>
<dbReference type="Pfam" id="PF03942">
    <property type="entry name" value="DTW"/>
    <property type="match status" value="1"/>
</dbReference>
<dbReference type="GO" id="GO:0016432">
    <property type="term" value="F:tRNA-uridine aminocarboxypropyltransferase activity"/>
    <property type="evidence" value="ECO:0007669"/>
    <property type="project" value="UniProtKB-EC"/>
</dbReference>
<dbReference type="SMART" id="SM01144">
    <property type="entry name" value="DTW"/>
    <property type="match status" value="1"/>
</dbReference>
<feature type="domain" description="DTW" evidence="7">
    <location>
        <begin position="1"/>
        <end position="187"/>
    </location>
</feature>
<organism evidence="8 9">
    <name type="scientific">Dillenia turbinata</name>
    <dbReference type="NCBI Taxonomy" id="194707"/>
    <lineage>
        <taxon>Eukaryota</taxon>
        <taxon>Viridiplantae</taxon>
        <taxon>Streptophyta</taxon>
        <taxon>Embryophyta</taxon>
        <taxon>Tracheophyta</taxon>
        <taxon>Spermatophyta</taxon>
        <taxon>Magnoliopsida</taxon>
        <taxon>eudicotyledons</taxon>
        <taxon>Gunneridae</taxon>
        <taxon>Pentapetalae</taxon>
        <taxon>Dilleniales</taxon>
        <taxon>Dilleniaceae</taxon>
        <taxon>Dillenia</taxon>
    </lineage>
</organism>
<dbReference type="EC" id="2.5.1.25" evidence="1"/>
<dbReference type="InterPro" id="IPR005636">
    <property type="entry name" value="DTW"/>
</dbReference>
<dbReference type="GO" id="GO:0008033">
    <property type="term" value="P:tRNA processing"/>
    <property type="evidence" value="ECO:0007669"/>
    <property type="project" value="UniProtKB-KW"/>
</dbReference>
<evidence type="ECO:0000259" key="7">
    <source>
        <dbReference type="SMART" id="SM01144"/>
    </source>
</evidence>
<comment type="caution">
    <text evidence="8">The sequence shown here is derived from an EMBL/GenBank/DDBJ whole genome shotgun (WGS) entry which is preliminary data.</text>
</comment>
<reference evidence="8 9" key="1">
    <citation type="submission" date="2023-12" db="EMBL/GenBank/DDBJ databases">
        <title>A high-quality genome assembly for Dillenia turbinata (Dilleniales).</title>
        <authorList>
            <person name="Chanderbali A."/>
        </authorList>
    </citation>
    <scope>NUCLEOTIDE SEQUENCE [LARGE SCALE GENOMIC DNA]</scope>
    <source>
        <strain evidence="8">LSX21</strain>
        <tissue evidence="8">Leaf</tissue>
    </source>
</reference>
<name>A0AAN8W382_9MAGN</name>
<accession>A0AAN8W382</accession>
<proteinExistence type="inferred from homology"/>
<sequence length="214" mass="23480">MRRATAVCLCYHLPSPPIGTSTKIVILQHLHEVRYKLSTVPLLSKSLLDSQTLIGRHLRRGLSPFLDSVDSPAVSNTEPNTNLSPDSCQALFLFPSTESSTAIEIEEFVSQSRIDGFDLENLLLILLNGTWKHAKEMLVSSLPFLSNFAVHASLKCDFGVDGGSIYTSELILRKEPFGVQRIPKNRGSLNIAGLQYGPMALVDGLDRTTGQAEE</sequence>
<dbReference type="AlphaFoldDB" id="A0AAN8W382"/>
<evidence type="ECO:0000313" key="9">
    <source>
        <dbReference type="Proteomes" id="UP001370490"/>
    </source>
</evidence>
<evidence type="ECO:0000256" key="3">
    <source>
        <dbReference type="ARBA" id="ARBA00022691"/>
    </source>
</evidence>
<keyword evidence="4" id="KW-0819">tRNA processing</keyword>
<dbReference type="EMBL" id="JBAMMX010000003">
    <property type="protein sequence ID" value="KAK6945294.1"/>
    <property type="molecule type" value="Genomic_DNA"/>
</dbReference>
<comment type="catalytic activity">
    <reaction evidence="6">
        <text>a uridine in tRNA + S-adenosyl-L-methionine = a 3-[(3S)-3-amino-3-carboxypropyl]uridine in tRNA + S-methyl-5'-thioadenosine + H(+)</text>
        <dbReference type="Rhea" id="RHEA:62432"/>
        <dbReference type="Rhea" id="RHEA-COMP:13339"/>
        <dbReference type="Rhea" id="RHEA-COMP:16092"/>
        <dbReference type="ChEBI" id="CHEBI:15378"/>
        <dbReference type="ChEBI" id="CHEBI:17509"/>
        <dbReference type="ChEBI" id="CHEBI:59789"/>
        <dbReference type="ChEBI" id="CHEBI:65315"/>
        <dbReference type="ChEBI" id="CHEBI:82930"/>
        <dbReference type="EC" id="2.5.1.25"/>
    </reaction>
</comment>
<dbReference type="PANTHER" id="PTHR21392:SF0">
    <property type="entry name" value="TRNA-URIDINE AMINOCARBOXYPROPYLTRANSFERASE 2"/>
    <property type="match status" value="1"/>
</dbReference>
<evidence type="ECO:0000256" key="1">
    <source>
        <dbReference type="ARBA" id="ARBA00012386"/>
    </source>
</evidence>
<evidence type="ECO:0000256" key="5">
    <source>
        <dbReference type="ARBA" id="ARBA00034489"/>
    </source>
</evidence>
<protein>
    <recommendedName>
        <fullName evidence="1">tRNA-uridine aminocarboxypropyltransferase</fullName>
        <ecNumber evidence="1">2.5.1.25</ecNumber>
    </recommendedName>
</protein>
<dbReference type="Proteomes" id="UP001370490">
    <property type="component" value="Unassembled WGS sequence"/>
</dbReference>